<organism evidence="2 3">
    <name type="scientific">Mycobacterium phage Rando14</name>
    <dbReference type="NCBI Taxonomy" id="2301556"/>
    <lineage>
        <taxon>Viruses</taxon>
        <taxon>Duplodnaviria</taxon>
        <taxon>Heunggongvirae</taxon>
        <taxon>Uroviricota</taxon>
        <taxon>Caudoviricetes</taxon>
        <taxon>Weiservirinae</taxon>
        <taxon>Kratiovirus</taxon>
        <taxon>Kratiovirus rando14</taxon>
    </lineage>
</organism>
<evidence type="ECO:0000256" key="1">
    <source>
        <dbReference type="SAM" id="MobiDB-lite"/>
    </source>
</evidence>
<feature type="compositionally biased region" description="Low complexity" evidence="1">
    <location>
        <begin position="62"/>
        <end position="85"/>
    </location>
</feature>
<gene>
    <name evidence="2" type="primary">79</name>
    <name evidence="2" type="ORF">SEA_RANDO14_79</name>
</gene>
<dbReference type="GeneID" id="60322403"/>
<sequence length="227" mass="23536">MTQRDAPVGAARYAPPNIKQEAHRIMGKHSAKRASVTTSLIGGLLAFGAIATATPAAADVDDANTTAPADNTPAPAAAPAAPKATVGGGDIKSTVRTVLELGRERPLQKYPAPLVRYAQVWGDSIFKKYTGPDGELLDDPLKISESRLAKEYRKAFGAAASDPDVVAVCGNSDGCDGYIKGVLNTPLPQLPRLSQADRLNVTGYAQRTGGCKGLPTGALQRCQAGNG</sequence>
<name>A0A385D4W4_9CAUD</name>
<dbReference type="Proteomes" id="UP000263691">
    <property type="component" value="Genome"/>
</dbReference>
<feature type="region of interest" description="Disordered" evidence="1">
    <location>
        <begin position="62"/>
        <end position="87"/>
    </location>
</feature>
<evidence type="ECO:0000313" key="2">
    <source>
        <dbReference type="EMBL" id="AXQ53099.1"/>
    </source>
</evidence>
<dbReference type="RefSeq" id="YP_009950977.1">
    <property type="nucleotide sequence ID" value="NC_051596.1"/>
</dbReference>
<protein>
    <submittedName>
        <fullName evidence="2">Uncharacterized protein</fullName>
    </submittedName>
</protein>
<accession>A0A385D4W4</accession>
<evidence type="ECO:0000313" key="3">
    <source>
        <dbReference type="Proteomes" id="UP000263691"/>
    </source>
</evidence>
<reference evidence="2 3" key="1">
    <citation type="submission" date="2018-07" db="EMBL/GenBank/DDBJ databases">
        <authorList>
            <person name="Michaels M.J."/>
            <person name="Wallen J.R."/>
            <person name="Eckardt M.A."/>
            <person name="Gainey M.D."/>
            <person name="Garlena R.A."/>
            <person name="Russell D.A."/>
            <person name="Pope W.H."/>
            <person name="Jacobs-Sera D."/>
            <person name="Hatfull G.F."/>
        </authorList>
    </citation>
    <scope>NUCLEOTIDE SEQUENCE [LARGE SCALE GENOMIC DNA]</scope>
</reference>
<dbReference type="EMBL" id="MH697592">
    <property type="protein sequence ID" value="AXQ53099.1"/>
    <property type="molecule type" value="Genomic_DNA"/>
</dbReference>
<keyword evidence="3" id="KW-1185">Reference proteome</keyword>
<proteinExistence type="predicted"/>
<dbReference type="KEGG" id="vg:60322403"/>